<organism evidence="1 2">
    <name type="scientific">Plakobranchus ocellatus</name>
    <dbReference type="NCBI Taxonomy" id="259542"/>
    <lineage>
        <taxon>Eukaryota</taxon>
        <taxon>Metazoa</taxon>
        <taxon>Spiralia</taxon>
        <taxon>Lophotrochozoa</taxon>
        <taxon>Mollusca</taxon>
        <taxon>Gastropoda</taxon>
        <taxon>Heterobranchia</taxon>
        <taxon>Euthyneura</taxon>
        <taxon>Panpulmonata</taxon>
        <taxon>Sacoglossa</taxon>
        <taxon>Placobranchoidea</taxon>
        <taxon>Plakobranchidae</taxon>
        <taxon>Plakobranchus</taxon>
    </lineage>
</organism>
<name>A0AAV4DTX5_9GAST</name>
<dbReference type="Proteomes" id="UP000735302">
    <property type="component" value="Unassembled WGS sequence"/>
</dbReference>
<sequence length="115" mass="12878">MIVMVVRQHPTQSSMPPCSALVKEMSRDVRCIGDISNIVALLEISRHITQSSMPSCPTLVKEMSTDVRCIGDISLYEHCWKFHGTQHRALYICLLCPALVKEMSTDVRCNGDISL</sequence>
<proteinExistence type="predicted"/>
<evidence type="ECO:0000313" key="2">
    <source>
        <dbReference type="Proteomes" id="UP000735302"/>
    </source>
</evidence>
<evidence type="ECO:0000313" key="1">
    <source>
        <dbReference type="EMBL" id="GFO47614.1"/>
    </source>
</evidence>
<keyword evidence="2" id="KW-1185">Reference proteome</keyword>
<accession>A0AAV4DTX5</accession>
<comment type="caution">
    <text evidence="1">The sequence shown here is derived from an EMBL/GenBank/DDBJ whole genome shotgun (WGS) entry which is preliminary data.</text>
</comment>
<reference evidence="1 2" key="1">
    <citation type="journal article" date="2021" name="Elife">
        <title>Chloroplast acquisition without the gene transfer in kleptoplastic sea slugs, Plakobranchus ocellatus.</title>
        <authorList>
            <person name="Maeda T."/>
            <person name="Takahashi S."/>
            <person name="Yoshida T."/>
            <person name="Shimamura S."/>
            <person name="Takaki Y."/>
            <person name="Nagai Y."/>
            <person name="Toyoda A."/>
            <person name="Suzuki Y."/>
            <person name="Arimoto A."/>
            <person name="Ishii H."/>
            <person name="Satoh N."/>
            <person name="Nishiyama T."/>
            <person name="Hasebe M."/>
            <person name="Maruyama T."/>
            <person name="Minagawa J."/>
            <person name="Obokata J."/>
            <person name="Shigenobu S."/>
        </authorList>
    </citation>
    <scope>NUCLEOTIDE SEQUENCE [LARGE SCALE GENOMIC DNA]</scope>
</reference>
<dbReference type="AlphaFoldDB" id="A0AAV4DTX5"/>
<gene>
    <name evidence="1" type="ORF">PoB_007411900</name>
</gene>
<dbReference type="EMBL" id="BLXT01008339">
    <property type="protein sequence ID" value="GFO47614.1"/>
    <property type="molecule type" value="Genomic_DNA"/>
</dbReference>
<protein>
    <submittedName>
        <fullName evidence="1">Uncharacterized protein</fullName>
    </submittedName>
</protein>